<dbReference type="SMART" id="SM01276">
    <property type="entry name" value="M60-like"/>
    <property type="match status" value="1"/>
</dbReference>
<dbReference type="EMBL" id="CP023777">
    <property type="protein sequence ID" value="ATL48141.1"/>
    <property type="molecule type" value="Genomic_DNA"/>
</dbReference>
<dbReference type="GO" id="GO:0090314">
    <property type="term" value="P:positive regulation of protein targeting to membrane"/>
    <property type="evidence" value="ECO:0007669"/>
    <property type="project" value="TreeGrafter"/>
</dbReference>
<evidence type="ECO:0000313" key="2">
    <source>
        <dbReference type="EMBL" id="ATL48141.1"/>
    </source>
</evidence>
<keyword evidence="3" id="KW-1185">Reference proteome</keyword>
<dbReference type="KEGG" id="cbae:COR50_13755"/>
<dbReference type="InterPro" id="IPR035423">
    <property type="entry name" value="M60-like_N"/>
</dbReference>
<dbReference type="Proteomes" id="UP000220133">
    <property type="component" value="Chromosome"/>
</dbReference>
<dbReference type="Gene3D" id="1.10.390.30">
    <property type="entry name" value="Peptidase M60, enhancin-like domain 3"/>
    <property type="match status" value="1"/>
</dbReference>
<name>A0A291QW36_9BACT</name>
<dbReference type="GO" id="GO:0044325">
    <property type="term" value="F:transmembrane transporter binding"/>
    <property type="evidence" value="ECO:0007669"/>
    <property type="project" value="TreeGrafter"/>
</dbReference>
<evidence type="ECO:0000313" key="3">
    <source>
        <dbReference type="Proteomes" id="UP000220133"/>
    </source>
</evidence>
<dbReference type="PANTHER" id="PTHR15730">
    <property type="entry name" value="EXPERIMENTAL AUTOIMMUNE PROSTATITIS ANTIGEN 2-RELATED"/>
    <property type="match status" value="1"/>
</dbReference>
<dbReference type="InterPro" id="IPR042279">
    <property type="entry name" value="Pep_M60_3"/>
</dbReference>
<gene>
    <name evidence="2" type="ORF">COR50_13755</name>
</gene>
<dbReference type="PROSITE" id="PS51723">
    <property type="entry name" value="PEPTIDASE_M60"/>
    <property type="match status" value="1"/>
</dbReference>
<sequence>MIAMSFKLFCWAEKRIYQSIYTLLFMKRLTLVAGILLVGTVLVHAQRKSKQQDTLANFVITPQQTLKKDRVELRKEILEWCEAQAKETDVKKIKAQASAAYYPGAVGEGAAVINKVVHIDHRKIADDLVPIVSRLRYSGPWNDNLYTTGLYAFAGKPISIELPASLVGKEISIQIGSHSDNLGYWVAGKEDWRRMPLIVKKMKVTKRKFQMASPFGGLIYIASNPKEGDWSGDIKIGGATEAAVYVYGKTTAEDWAGQLQRSKAPWVELTTSNIILTVPRGIVENLADPAKVMSIWDLIIKGEMELAQIPLPFYRPQRMVIDEHIGGGFMHSGYPIMIHHSPSRGLLSADIIADPTKLLIPSKGGANWGFFHEIGHNMQNLDWVFGGTTEVSCNFFSLYMFDRLLGGRDGAHSGISNETTQKMMREYFTKGANYDDWKSNPFLGLVMFRQLQEAFGWESFKSFFRKYQALAAADPEGSYVKGDEAKRDLWASTFSEVTGKNIAPFFEAWGIPISSDVKARLSKYPTWMPYNFPSSL</sequence>
<dbReference type="Pfam" id="PF17291">
    <property type="entry name" value="M60-like_N"/>
    <property type="match status" value="1"/>
</dbReference>
<dbReference type="InterPro" id="IPR051244">
    <property type="entry name" value="TCAF"/>
</dbReference>
<dbReference type="Gene3D" id="3.40.390.80">
    <property type="entry name" value="Peptidase M60, enhancin-like domain 2"/>
    <property type="match status" value="1"/>
</dbReference>
<accession>A0A291QW36</accession>
<dbReference type="Gene3D" id="2.60.120.1250">
    <property type="entry name" value="Peptidase M60, enhancin-like domain 1"/>
    <property type="match status" value="1"/>
</dbReference>
<protein>
    <recommendedName>
        <fullName evidence="1">Peptidase M60 domain-containing protein</fullName>
    </recommendedName>
</protein>
<evidence type="ECO:0000259" key="1">
    <source>
        <dbReference type="PROSITE" id="PS51723"/>
    </source>
</evidence>
<dbReference type="InterPro" id="IPR031161">
    <property type="entry name" value="Peptidase_M60_dom"/>
</dbReference>
<dbReference type="AlphaFoldDB" id="A0A291QW36"/>
<organism evidence="2 3">
    <name type="scientific">Chitinophaga caeni</name>
    <dbReference type="NCBI Taxonomy" id="2029983"/>
    <lineage>
        <taxon>Bacteria</taxon>
        <taxon>Pseudomonadati</taxon>
        <taxon>Bacteroidota</taxon>
        <taxon>Chitinophagia</taxon>
        <taxon>Chitinophagales</taxon>
        <taxon>Chitinophagaceae</taxon>
        <taxon>Chitinophaga</taxon>
    </lineage>
</organism>
<reference evidence="2 3" key="1">
    <citation type="submission" date="2017-10" db="EMBL/GenBank/DDBJ databases">
        <title>Paenichitinophaga pekingensis gen. nov., sp. nov., isolated from activated sludge.</title>
        <authorList>
            <person name="Jin D."/>
            <person name="Kong X."/>
            <person name="Deng Y."/>
            <person name="Bai Z."/>
        </authorList>
    </citation>
    <scope>NUCLEOTIDE SEQUENCE [LARGE SCALE GENOMIC DNA]</scope>
    <source>
        <strain evidence="2 3">13</strain>
    </source>
</reference>
<dbReference type="PANTHER" id="PTHR15730:SF5">
    <property type="entry name" value="SI:CH211-210B2.2-RELATED"/>
    <property type="match status" value="1"/>
</dbReference>
<proteinExistence type="predicted"/>
<dbReference type="GO" id="GO:0005886">
    <property type="term" value="C:plasma membrane"/>
    <property type="evidence" value="ECO:0007669"/>
    <property type="project" value="TreeGrafter"/>
</dbReference>
<feature type="domain" description="Peptidase M60" evidence="1">
    <location>
        <begin position="143"/>
        <end position="456"/>
    </location>
</feature>
<dbReference type="Pfam" id="PF13402">
    <property type="entry name" value="Peptidase_M60"/>
    <property type="match status" value="1"/>
</dbReference>